<feature type="signal peptide" evidence="1">
    <location>
        <begin position="1"/>
        <end position="20"/>
    </location>
</feature>
<dbReference type="RefSeq" id="WP_154327589.1">
    <property type="nucleotide sequence ID" value="NZ_CP045696.1"/>
</dbReference>
<keyword evidence="1" id="KW-0732">Signal</keyword>
<sequence>MLKNILFIATLLAAAATAWAQLPLDAARRTSPTAKQMPVRLAGDLPELKPAVMAAPATQGIITSQPEGTLSTNLYGTSKAYYLQYGYVISDKSDGTVGRIVVNGDKMYLYQPFSLFPSATWVMGTIEGDTVTFKPQPVFNYTSSTGVNTTYYLRRISYTEGATGYTAPDDSADVKFVYKDGTLRMATDGVMAMVDGNKSWSGFGDAEVVFTPIDDKTVSLPAGLSPKPYTMYYSVTDSTGEVQKMDIAVDGDTYYLGHLVPSMGQNWIKGTRQGNTVALDLPQYLGPDTVYNYHCYAFAGSMAYEYFDLLGMWLPTPKLSSYPYALTLDEKTGTLRSDSLLILNMGKNQVFYLTLVNRPVLKPFNAGPGKPKAPFFTKYDPYQERYGNGYIQLACDLTTEAGDYMDPEQLYYRLYIDDKLYEFTPSLYTRLKENTTEIPYNYDDDRDFEVRDDGSRRIFFYDNTDRIAIQTVYKGGGETRYSDIVPLRNFLTGVASPVAGDKAQTVVATRYYDLAGRLLAAPAQGIVIKVETLLDGTRRVSKLRH</sequence>
<evidence type="ECO:0008006" key="4">
    <source>
        <dbReference type="Google" id="ProtNLM"/>
    </source>
</evidence>
<evidence type="ECO:0000313" key="2">
    <source>
        <dbReference type="EMBL" id="MSS17007.1"/>
    </source>
</evidence>
<name>A0A6L5XBJ3_9BACT</name>
<dbReference type="Proteomes" id="UP000483362">
    <property type="component" value="Unassembled WGS sequence"/>
</dbReference>
<protein>
    <recommendedName>
        <fullName evidence="4">YD repeat-containing protein</fullName>
    </recommendedName>
</protein>
<feature type="chain" id="PRO_5027094006" description="YD repeat-containing protein" evidence="1">
    <location>
        <begin position="21"/>
        <end position="545"/>
    </location>
</feature>
<comment type="caution">
    <text evidence="2">The sequence shown here is derived from an EMBL/GenBank/DDBJ whole genome shotgun (WGS) entry which is preliminary data.</text>
</comment>
<organism evidence="2 3">
    <name type="scientific">Sodaliphilus pleomorphus</name>
    <dbReference type="NCBI Taxonomy" id="2606626"/>
    <lineage>
        <taxon>Bacteria</taxon>
        <taxon>Pseudomonadati</taxon>
        <taxon>Bacteroidota</taxon>
        <taxon>Bacteroidia</taxon>
        <taxon>Bacteroidales</taxon>
        <taxon>Muribaculaceae</taxon>
        <taxon>Sodaliphilus</taxon>
    </lineage>
</organism>
<dbReference type="EMBL" id="VULT01000005">
    <property type="protein sequence ID" value="MSS17007.1"/>
    <property type="molecule type" value="Genomic_DNA"/>
</dbReference>
<evidence type="ECO:0000256" key="1">
    <source>
        <dbReference type="SAM" id="SignalP"/>
    </source>
</evidence>
<evidence type="ECO:0000313" key="3">
    <source>
        <dbReference type="Proteomes" id="UP000483362"/>
    </source>
</evidence>
<keyword evidence="3" id="KW-1185">Reference proteome</keyword>
<gene>
    <name evidence="2" type="ORF">FYJ29_04405</name>
</gene>
<proteinExistence type="predicted"/>
<accession>A0A6L5XBJ3</accession>
<dbReference type="AlphaFoldDB" id="A0A6L5XBJ3"/>
<reference evidence="2 3" key="1">
    <citation type="submission" date="2019-08" db="EMBL/GenBank/DDBJ databases">
        <title>In-depth cultivation of the pig gut microbiome towards novel bacterial diversity and tailored functional studies.</title>
        <authorList>
            <person name="Wylensek D."/>
            <person name="Hitch T.C.A."/>
            <person name="Clavel T."/>
        </authorList>
    </citation>
    <scope>NUCLEOTIDE SEQUENCE [LARGE SCALE GENOMIC DNA]</scope>
    <source>
        <strain evidence="2 3">Oil-RF-744-WCA-WT-10</strain>
    </source>
</reference>